<keyword evidence="2" id="KW-0812">Transmembrane</keyword>
<evidence type="ECO:0000256" key="3">
    <source>
        <dbReference type="ARBA" id="ARBA00022989"/>
    </source>
</evidence>
<dbReference type="PANTHER" id="PTHR11384:SF59">
    <property type="entry name" value="LYSOSOMAL COBALAMIN TRANSPORTER ABCD4"/>
    <property type="match status" value="1"/>
</dbReference>
<dbReference type="GO" id="GO:0042626">
    <property type="term" value="F:ATPase-coupled transmembrane transporter activity"/>
    <property type="evidence" value="ECO:0007669"/>
    <property type="project" value="TreeGrafter"/>
</dbReference>
<dbReference type="GO" id="GO:0005324">
    <property type="term" value="F:long-chain fatty acid transmembrane transporter activity"/>
    <property type="evidence" value="ECO:0007669"/>
    <property type="project" value="TreeGrafter"/>
</dbReference>
<dbReference type="GO" id="GO:0005778">
    <property type="term" value="C:peroxisomal membrane"/>
    <property type="evidence" value="ECO:0007669"/>
    <property type="project" value="TreeGrafter"/>
</dbReference>
<comment type="caution">
    <text evidence="5">The sequence shown here is derived from an EMBL/GenBank/DDBJ whole genome shotgun (WGS) entry which is preliminary data.</text>
</comment>
<reference evidence="6" key="1">
    <citation type="submission" date="2017-01" db="EMBL/GenBank/DDBJ databases">
        <authorList>
            <person name="Wang Y."/>
            <person name="White M."/>
            <person name="Kvist S."/>
            <person name="Moncalvo J.-M."/>
        </authorList>
    </citation>
    <scope>NUCLEOTIDE SEQUENCE [LARGE SCALE GENOMIC DNA]</scope>
    <source>
        <strain evidence="6">ID-206-W2</strain>
    </source>
</reference>
<dbReference type="EMBL" id="LSSM01002297">
    <property type="protein sequence ID" value="OMJ22275.1"/>
    <property type="molecule type" value="Genomic_DNA"/>
</dbReference>
<dbReference type="InterPro" id="IPR050835">
    <property type="entry name" value="ABC_transporter_sub-D"/>
</dbReference>
<dbReference type="GO" id="GO:0005524">
    <property type="term" value="F:ATP binding"/>
    <property type="evidence" value="ECO:0007669"/>
    <property type="project" value="UniProtKB-KW"/>
</dbReference>
<dbReference type="SUPFAM" id="SSF52540">
    <property type="entry name" value="P-loop containing nucleoside triphosphate hydrolases"/>
    <property type="match status" value="1"/>
</dbReference>
<keyword evidence="5" id="KW-0067">ATP-binding</keyword>
<organism evidence="5 6">
    <name type="scientific">Smittium culicis</name>
    <dbReference type="NCBI Taxonomy" id="133412"/>
    <lineage>
        <taxon>Eukaryota</taxon>
        <taxon>Fungi</taxon>
        <taxon>Fungi incertae sedis</taxon>
        <taxon>Zoopagomycota</taxon>
        <taxon>Kickxellomycotina</taxon>
        <taxon>Harpellomycetes</taxon>
        <taxon>Harpellales</taxon>
        <taxon>Legeriomycetaceae</taxon>
        <taxon>Smittium</taxon>
    </lineage>
</organism>
<dbReference type="GO" id="GO:0042760">
    <property type="term" value="P:very long-chain fatty acid catabolic process"/>
    <property type="evidence" value="ECO:0007669"/>
    <property type="project" value="TreeGrafter"/>
</dbReference>
<dbReference type="Proteomes" id="UP000187429">
    <property type="component" value="Unassembled WGS sequence"/>
</dbReference>
<protein>
    <submittedName>
        <fullName evidence="5">ATP-binding cassette sub-family D member 4</fullName>
    </submittedName>
</protein>
<keyword evidence="4" id="KW-0472">Membrane</keyword>
<dbReference type="Gene3D" id="3.40.50.300">
    <property type="entry name" value="P-loop containing nucleotide triphosphate hydrolases"/>
    <property type="match status" value="1"/>
</dbReference>
<dbReference type="AlphaFoldDB" id="A0A1R1Y657"/>
<keyword evidence="3" id="KW-1133">Transmembrane helix</keyword>
<dbReference type="PANTHER" id="PTHR11384">
    <property type="entry name" value="ATP-BINDING CASSETTE, SUB-FAMILY D MEMBER"/>
    <property type="match status" value="1"/>
</dbReference>
<keyword evidence="6" id="KW-1185">Reference proteome</keyword>
<accession>A0A1R1Y657</accession>
<evidence type="ECO:0000256" key="2">
    <source>
        <dbReference type="ARBA" id="ARBA00022692"/>
    </source>
</evidence>
<proteinExistence type="predicted"/>
<evidence type="ECO:0000313" key="6">
    <source>
        <dbReference type="Proteomes" id="UP000187429"/>
    </source>
</evidence>
<name>A0A1R1Y657_9FUNG</name>
<evidence type="ECO:0000256" key="1">
    <source>
        <dbReference type="ARBA" id="ARBA00022448"/>
    </source>
</evidence>
<dbReference type="GO" id="GO:0006635">
    <property type="term" value="P:fatty acid beta-oxidation"/>
    <property type="evidence" value="ECO:0007669"/>
    <property type="project" value="TreeGrafter"/>
</dbReference>
<dbReference type="GO" id="GO:0007031">
    <property type="term" value="P:peroxisome organization"/>
    <property type="evidence" value="ECO:0007669"/>
    <property type="project" value="TreeGrafter"/>
</dbReference>
<gene>
    <name evidence="5" type="ORF">AYI69_g5452</name>
</gene>
<evidence type="ECO:0000256" key="4">
    <source>
        <dbReference type="ARBA" id="ARBA00023136"/>
    </source>
</evidence>
<keyword evidence="5" id="KW-0547">Nucleotide-binding</keyword>
<dbReference type="OrthoDB" id="2312656at2759"/>
<keyword evidence="1" id="KW-0813">Transport</keyword>
<dbReference type="GO" id="GO:0015910">
    <property type="term" value="P:long-chain fatty acid import into peroxisome"/>
    <property type="evidence" value="ECO:0007669"/>
    <property type="project" value="TreeGrafter"/>
</dbReference>
<evidence type="ECO:0000313" key="5">
    <source>
        <dbReference type="EMBL" id="OMJ22275.1"/>
    </source>
</evidence>
<sequence>MKLIRILKDVGLAHLLKPEFHNAFVNEEHMILNNDIDSGYYSEHETGLDIIHGSGTWETMLSPGEVQRLLLGRVLFWEPKYAILDESTSSLNSEMALEIYEKLSALNTTLISITHNDRLLQFHKLKLNLNSDTSYELTSI</sequence>
<dbReference type="InterPro" id="IPR027417">
    <property type="entry name" value="P-loop_NTPase"/>
</dbReference>